<evidence type="ECO:0000256" key="1">
    <source>
        <dbReference type="SAM" id="SignalP"/>
    </source>
</evidence>
<reference evidence="2 3" key="1">
    <citation type="submission" date="2021-04" db="EMBL/GenBank/DDBJ databases">
        <authorList>
            <person name="Bliznina A."/>
        </authorList>
    </citation>
    <scope>NUCLEOTIDE SEQUENCE [LARGE SCALE GENOMIC DNA]</scope>
</reference>
<evidence type="ECO:0000313" key="2">
    <source>
        <dbReference type="EMBL" id="CAG5088586.1"/>
    </source>
</evidence>
<name>A0ABN7S1A9_OIKDI</name>
<dbReference type="Gene3D" id="2.10.25.10">
    <property type="entry name" value="Laminin"/>
    <property type="match status" value="1"/>
</dbReference>
<proteinExistence type="predicted"/>
<sequence>MPHLKHLLGLFLVAVGGAYAECTAGKYGRDGCNLCGACLGGAECDYDTGICWDDTAEQKACAEGYNGKMCNEPVCPGGCGDGICAGPDKCVCPELLAERKNELGQSTCYSLRADGLKGAGVALLVLIASIFSCRLVHAMNH</sequence>
<gene>
    <name evidence="2" type="ORF">OKIOD_LOCUS3450</name>
</gene>
<feature type="signal peptide" evidence="1">
    <location>
        <begin position="1"/>
        <end position="20"/>
    </location>
</feature>
<evidence type="ECO:0000313" key="3">
    <source>
        <dbReference type="Proteomes" id="UP001158576"/>
    </source>
</evidence>
<protein>
    <submittedName>
        <fullName evidence="2">Oidioi.mRNA.OKI2018_I69.PAR.g11892.t1.cds</fullName>
    </submittedName>
</protein>
<dbReference type="EMBL" id="OU015568">
    <property type="protein sequence ID" value="CAG5088586.1"/>
    <property type="molecule type" value="Genomic_DNA"/>
</dbReference>
<keyword evidence="3" id="KW-1185">Reference proteome</keyword>
<organism evidence="2 3">
    <name type="scientific">Oikopleura dioica</name>
    <name type="common">Tunicate</name>
    <dbReference type="NCBI Taxonomy" id="34765"/>
    <lineage>
        <taxon>Eukaryota</taxon>
        <taxon>Metazoa</taxon>
        <taxon>Chordata</taxon>
        <taxon>Tunicata</taxon>
        <taxon>Appendicularia</taxon>
        <taxon>Copelata</taxon>
        <taxon>Oikopleuridae</taxon>
        <taxon>Oikopleura</taxon>
    </lineage>
</organism>
<keyword evidence="1" id="KW-0732">Signal</keyword>
<accession>A0ABN7S1A9</accession>
<dbReference type="Proteomes" id="UP001158576">
    <property type="component" value="Chromosome PAR"/>
</dbReference>
<feature type="chain" id="PRO_5046179392" evidence="1">
    <location>
        <begin position="21"/>
        <end position="141"/>
    </location>
</feature>